<evidence type="ECO:0000313" key="6">
    <source>
        <dbReference type="Proteomes" id="UP000293637"/>
    </source>
</evidence>
<sequence length="64" mass="7203">MKIKMYIFSLLICFIGFFVTYYLFELIVGNPITVGEGLVGALGFTCVIGIFSLLSLFLKRNNDK</sequence>
<dbReference type="Proteomes" id="UP000325462">
    <property type="component" value="Chromosome"/>
</dbReference>
<evidence type="ECO:0000313" key="7">
    <source>
        <dbReference type="Proteomes" id="UP000325462"/>
    </source>
</evidence>
<feature type="transmembrane region" description="Helical" evidence="1">
    <location>
        <begin position="7"/>
        <end position="24"/>
    </location>
</feature>
<name>A0A133QC53_STALU</name>
<reference evidence="3 7" key="3">
    <citation type="submission" date="2019-07" db="EMBL/GenBank/DDBJ databases">
        <title>Comparative genome analysis of staphylococcus lugdunensis shows clonal complex-dependent diversity of the putative virulence factor, ess/type vii locus.</title>
        <authorList>
            <person name="Lebeurre J."/>
            <person name="Dahyot S."/>
            <person name="Diene S."/>
            <person name="Paulay A."/>
            <person name="Aubourg M."/>
            <person name="Argemi X."/>
            <person name="Giard J.-C."/>
            <person name="Tournier I."/>
            <person name="Francois P."/>
            <person name="Pestel-Caron M."/>
        </authorList>
    </citation>
    <scope>NUCLEOTIDE SEQUENCE [LARGE SCALE GENOMIC DNA]</scope>
    <source>
        <strain evidence="3 7">SL13</strain>
    </source>
</reference>
<dbReference type="EMBL" id="SCHB01000003">
    <property type="protein sequence ID" value="TBW72534.1"/>
    <property type="molecule type" value="Genomic_DNA"/>
</dbReference>
<evidence type="ECO:0000313" key="3">
    <source>
        <dbReference type="EMBL" id="QEX37947.1"/>
    </source>
</evidence>
<keyword evidence="1" id="KW-0812">Transmembrane</keyword>
<reference evidence="4 6" key="2">
    <citation type="journal article" date="2019" name="Sci. Transl. Med.">
        <title>Quorum sensing between bacterial species on the skin protects against epidermal injury in atopic dermatitis.</title>
        <authorList>
            <person name="Williams M.R."/>
        </authorList>
    </citation>
    <scope>NUCLEOTIDE SEQUENCE [LARGE SCALE GENOMIC DNA]</scope>
    <source>
        <strain evidence="4 6">E7</strain>
    </source>
</reference>
<feature type="transmembrane region" description="Helical" evidence="1">
    <location>
        <begin position="36"/>
        <end position="58"/>
    </location>
</feature>
<dbReference type="EMBL" id="CP041722">
    <property type="protein sequence ID" value="QEX37947.1"/>
    <property type="molecule type" value="Genomic_DNA"/>
</dbReference>
<dbReference type="GeneID" id="58090860"/>
<reference evidence="2 5" key="1">
    <citation type="submission" date="2016-01" db="EMBL/GenBank/DDBJ databases">
        <authorList>
            <person name="Mitreva M."/>
            <person name="Pepin K.H."/>
            <person name="Mihindukulasuriya K.A."/>
            <person name="Fulton R."/>
            <person name="Fronick C."/>
            <person name="O'Laughlin M."/>
            <person name="Miner T."/>
            <person name="Herter B."/>
            <person name="Rosa B.A."/>
            <person name="Cordes M."/>
            <person name="Tomlinson C."/>
            <person name="Wollam A."/>
            <person name="Palsikar V.B."/>
            <person name="Mardis E.R."/>
            <person name="Wilson R.K."/>
        </authorList>
    </citation>
    <scope>NUCLEOTIDE SEQUENCE [LARGE SCALE GENOMIC DNA]</scope>
    <source>
        <strain evidence="2 5">MJR7738</strain>
    </source>
</reference>
<evidence type="ECO:0000313" key="2">
    <source>
        <dbReference type="EMBL" id="KXA40466.1"/>
    </source>
</evidence>
<protein>
    <submittedName>
        <fullName evidence="4">Stage V sporulation protein AC</fullName>
    </submittedName>
</protein>
<organism evidence="4 6">
    <name type="scientific">Staphylococcus lugdunensis</name>
    <dbReference type="NCBI Taxonomy" id="28035"/>
    <lineage>
        <taxon>Bacteria</taxon>
        <taxon>Bacillati</taxon>
        <taxon>Bacillota</taxon>
        <taxon>Bacilli</taxon>
        <taxon>Bacillales</taxon>
        <taxon>Staphylococcaceae</taxon>
        <taxon>Staphylococcus</taxon>
    </lineage>
</organism>
<keyword evidence="1" id="KW-0472">Membrane</keyword>
<evidence type="ECO:0000256" key="1">
    <source>
        <dbReference type="SAM" id="Phobius"/>
    </source>
</evidence>
<keyword evidence="1" id="KW-1133">Transmembrane helix</keyword>
<evidence type="ECO:0000313" key="4">
    <source>
        <dbReference type="EMBL" id="TBW72534.1"/>
    </source>
</evidence>
<dbReference type="RefSeq" id="WP_002460876.1">
    <property type="nucleotide sequence ID" value="NZ_AP021848.1"/>
</dbReference>
<gene>
    <name evidence="4" type="ORF">EQ812_06050</name>
    <name evidence="3" type="ORF">FO454_03010</name>
    <name evidence="2" type="ORF">HMPREF3225_00092</name>
</gene>
<dbReference type="EMBL" id="LRQI01000004">
    <property type="protein sequence ID" value="KXA40466.1"/>
    <property type="molecule type" value="Genomic_DNA"/>
</dbReference>
<keyword evidence="7" id="KW-1185">Reference proteome</keyword>
<dbReference type="Proteomes" id="UP000293637">
    <property type="component" value="Unassembled WGS sequence"/>
</dbReference>
<accession>A0A133QC53</accession>
<evidence type="ECO:0000313" key="5">
    <source>
        <dbReference type="Proteomes" id="UP000070063"/>
    </source>
</evidence>
<dbReference type="Proteomes" id="UP000070063">
    <property type="component" value="Unassembled WGS sequence"/>
</dbReference>
<dbReference type="AlphaFoldDB" id="A0A133QC53"/>
<proteinExistence type="predicted"/>